<evidence type="ECO:0000313" key="2">
    <source>
        <dbReference type="Proteomes" id="UP000318667"/>
    </source>
</evidence>
<organism evidence="1 2">
    <name type="scientific">Cytobacillus oceanisediminis</name>
    <dbReference type="NCBI Taxonomy" id="665099"/>
    <lineage>
        <taxon>Bacteria</taxon>
        <taxon>Bacillati</taxon>
        <taxon>Bacillota</taxon>
        <taxon>Bacilli</taxon>
        <taxon>Bacillales</taxon>
        <taxon>Bacillaceae</taxon>
        <taxon>Cytobacillus</taxon>
    </lineage>
</organism>
<sequence>MSVIHTLFGAVVLRFDLAGSVQSVVIGVGGCDLEFLGHTCAHMVLLHQKPDQTLGNRPALCMKTLCDLGVAVAAVTVKKVPRNP</sequence>
<dbReference type="AlphaFoldDB" id="A0A562JCF1"/>
<keyword evidence="2" id="KW-1185">Reference proteome</keyword>
<comment type="caution">
    <text evidence="1">The sequence shown here is derived from an EMBL/GenBank/DDBJ whole genome shotgun (WGS) entry which is preliminary data.</text>
</comment>
<dbReference type="EMBL" id="VLKI01000019">
    <property type="protein sequence ID" value="TWH80871.1"/>
    <property type="molecule type" value="Genomic_DNA"/>
</dbReference>
<accession>A0A562JCF1</accession>
<dbReference type="Proteomes" id="UP000318667">
    <property type="component" value="Unassembled WGS sequence"/>
</dbReference>
<proteinExistence type="predicted"/>
<evidence type="ECO:0000313" key="1">
    <source>
        <dbReference type="EMBL" id="TWH80871.1"/>
    </source>
</evidence>
<name>A0A562JCF1_9BACI</name>
<protein>
    <submittedName>
        <fullName evidence="1">Uncharacterized protein</fullName>
    </submittedName>
</protein>
<reference evidence="1 2" key="1">
    <citation type="journal article" date="2015" name="Stand. Genomic Sci.">
        <title>Genomic Encyclopedia of Bacterial and Archaeal Type Strains, Phase III: the genomes of soil and plant-associated and newly described type strains.</title>
        <authorList>
            <person name="Whitman W.B."/>
            <person name="Woyke T."/>
            <person name="Klenk H.P."/>
            <person name="Zhou Y."/>
            <person name="Lilburn T.G."/>
            <person name="Beck B.J."/>
            <person name="De Vos P."/>
            <person name="Vandamme P."/>
            <person name="Eisen J.A."/>
            <person name="Garrity G."/>
            <person name="Hugenholtz P."/>
            <person name="Kyrpides N.C."/>
        </authorList>
    </citation>
    <scope>NUCLEOTIDE SEQUENCE [LARGE SCALE GENOMIC DNA]</scope>
    <source>
        <strain evidence="1 2">CGMCC 1.10115</strain>
    </source>
</reference>
<gene>
    <name evidence="1" type="ORF">IQ19_04616</name>
</gene>